<gene>
    <name evidence="1" type="ORF">ACA29_03070</name>
</gene>
<dbReference type="AlphaFoldDB" id="A0A0Q9YAG6"/>
<name>A0A0Q9YAG6_9BACI</name>
<accession>A0A0Q9YAG6</accession>
<protein>
    <submittedName>
        <fullName evidence="1">Uncharacterized protein</fullName>
    </submittedName>
</protein>
<sequence>MGNHEKRKHITIAFYEKTEEQKKRYISYMRNSIRKGQDKILQSMSSVVEKHLKKYHADFYVHMMCLLI</sequence>
<dbReference type="Proteomes" id="UP000053881">
    <property type="component" value="Unassembled WGS sequence"/>
</dbReference>
<dbReference type="PATRIC" id="fig|217031.4.peg.1010"/>
<dbReference type="EMBL" id="LGPB01000026">
    <property type="protein sequence ID" value="KRG16873.1"/>
    <property type="molecule type" value="Genomic_DNA"/>
</dbReference>
<comment type="caution">
    <text evidence="1">The sequence shown here is derived from an EMBL/GenBank/DDBJ whole genome shotgun (WGS) entry which is preliminary data.</text>
</comment>
<proteinExistence type="predicted"/>
<evidence type="ECO:0000313" key="2">
    <source>
        <dbReference type="Proteomes" id="UP000053881"/>
    </source>
</evidence>
<organism evidence="1 2">
    <name type="scientific">Lederbergia galactosidilytica</name>
    <dbReference type="NCBI Taxonomy" id="217031"/>
    <lineage>
        <taxon>Bacteria</taxon>
        <taxon>Bacillati</taxon>
        <taxon>Bacillota</taxon>
        <taxon>Bacilli</taxon>
        <taxon>Bacillales</taxon>
        <taxon>Bacillaceae</taxon>
        <taxon>Lederbergia</taxon>
    </lineage>
</organism>
<evidence type="ECO:0000313" key="1">
    <source>
        <dbReference type="EMBL" id="KRG16873.1"/>
    </source>
</evidence>
<reference evidence="1 2" key="1">
    <citation type="submission" date="2015-06" db="EMBL/GenBank/DDBJ databases">
        <title>Genome sequencing project of Bacillus galactosidilyticus PL133.</title>
        <authorList>
            <person name="Gaiero J."/>
            <person name="Nicol R."/>
            <person name="Habash M."/>
        </authorList>
    </citation>
    <scope>NUCLEOTIDE SEQUENCE [LARGE SCALE GENOMIC DNA]</scope>
    <source>
        <strain evidence="1 2">PL133</strain>
    </source>
</reference>